<dbReference type="EMBL" id="WIJV01000029">
    <property type="protein sequence ID" value="MQP83162.1"/>
    <property type="molecule type" value="Genomic_DNA"/>
</dbReference>
<dbReference type="Proteomes" id="UP000436302">
    <property type="component" value="Unassembled WGS sequence"/>
</dbReference>
<comment type="caution">
    <text evidence="1">The sequence shown here is derived from an EMBL/GenBank/DDBJ whole genome shotgun (WGS) entry which is preliminary data.</text>
</comment>
<organism evidence="1 2">
    <name type="scientific">Streptococcus mitis</name>
    <dbReference type="NCBI Taxonomy" id="28037"/>
    <lineage>
        <taxon>Bacteria</taxon>
        <taxon>Bacillati</taxon>
        <taxon>Bacillota</taxon>
        <taxon>Bacilli</taxon>
        <taxon>Lactobacillales</taxon>
        <taxon>Streptococcaceae</taxon>
        <taxon>Streptococcus</taxon>
        <taxon>Streptococcus mitis group</taxon>
    </lineage>
</organism>
<protein>
    <recommendedName>
        <fullName evidence="3">CHAT domain-containing protein</fullName>
    </recommendedName>
</protein>
<gene>
    <name evidence="1" type="ORF">GEZ78_06135</name>
</gene>
<accession>A0A6I1UJ01</accession>
<dbReference type="RefSeq" id="WP_153210051.1">
    <property type="nucleotide sequence ID" value="NZ_OZ217346.1"/>
</dbReference>
<dbReference type="AlphaFoldDB" id="A0A6I1UJ01"/>
<evidence type="ECO:0008006" key="3">
    <source>
        <dbReference type="Google" id="ProtNLM"/>
    </source>
</evidence>
<evidence type="ECO:0000313" key="1">
    <source>
        <dbReference type="EMBL" id="MQP83162.1"/>
    </source>
</evidence>
<name>A0A6I1UJ01_STRMT</name>
<reference evidence="1 2" key="1">
    <citation type="submission" date="2019-10" db="EMBL/GenBank/DDBJ databases">
        <title>Streptococcus mitis of the oral and urogenital tracts.</title>
        <authorList>
            <person name="Price T."/>
            <person name="Mores C.R."/>
            <person name="Putonti C."/>
            <person name="Wolfe A.J."/>
        </authorList>
    </citation>
    <scope>NUCLEOTIDE SEQUENCE [LARGE SCALE GENOMIC DNA]</scope>
    <source>
        <strain evidence="1 2">SM39</strain>
    </source>
</reference>
<proteinExistence type="predicted"/>
<evidence type="ECO:0000313" key="2">
    <source>
        <dbReference type="Proteomes" id="UP000436302"/>
    </source>
</evidence>
<sequence>MTEQFLNIPFVSYFLTTNNHDNPNFIERDTFSYRFNRNIVTHTQSRYLVAHIPKSFEELVLPWPLSSFVEEPNYITEYINIELLIKNTEGIIDLIKQTPLGCVFIPEELKDHPIIEQIQETTLPVIFLTDGVDISFSKLQLIVEKNSINASQILDNKVTISDKTKIEPISIPHKHFLRPLEIAINRNRGLYLSIFENRQEPKPFDNPTTEGKLVAEEQAISDLKYYLKLLIAEKYIIHLAKHEKGIDSLIEIIRKWDDSIDTADLDLDILEKYFLNLSDYFFEKFDEIVYRTDMVFVLPMVNKTSVDLLNREFQLRLSKPVLRQIYDFSGYYGIGGGKDFETMLRIISDRASENSILDSLSLNFTLDTKSPYVRLPNLPSQDITVWYSHMFKNTMKNANLSEIEKFNNNLHKISEKLKLSLDDEFIDILVKYGKHIKFITDAPIEWVKYKDTPLGLIKSISRLPIIPGNTLVNSAKHNLLTKIPKATVSFLIINALNPNDTLYKNGKKLGELLKEYFPKHCVNYYEVKNKTDFIRTMNENPSTFFIYYGHGSMPEVSRNQTDQIGKLHIGDDEIDMIELENNIKVVPAVTILGACQTQVLDAHYLNIGNMFLGLGSQSVLATYFPVDGFYTFSLIESIFRHLKNFLSNQAPEYIKNWSDIILQARRTHYIIEPINTIIEYLDKKGDKTRVDSESLSQYVMKYCIESSCNANNSYSSVMEKSVIYRDEAYKEYFKNYPESTRMLIDYIFKHNYVFTESILFTSLGSPEKIKFV</sequence>